<reference evidence="1" key="1">
    <citation type="submission" date="2013-04" db="EMBL/GenBank/DDBJ databases">
        <authorList>
            <person name="Qu J."/>
            <person name="Murali S.C."/>
            <person name="Bandaranaike D."/>
            <person name="Bellair M."/>
            <person name="Blankenburg K."/>
            <person name="Chao H."/>
            <person name="Dinh H."/>
            <person name="Doddapaneni H."/>
            <person name="Downs B."/>
            <person name="Dugan-Rocha S."/>
            <person name="Elkadiri S."/>
            <person name="Gnanaolivu R.D."/>
            <person name="Hernandez B."/>
            <person name="Javaid M."/>
            <person name="Jayaseelan J.C."/>
            <person name="Lee S."/>
            <person name="Li M."/>
            <person name="Ming W."/>
            <person name="Munidasa M."/>
            <person name="Muniz J."/>
            <person name="Nguyen L."/>
            <person name="Ongeri F."/>
            <person name="Osuji N."/>
            <person name="Pu L.-L."/>
            <person name="Puazo M."/>
            <person name="Qu C."/>
            <person name="Quiroz J."/>
            <person name="Raj R."/>
            <person name="Weissenberger G."/>
            <person name="Xin Y."/>
            <person name="Zou X."/>
            <person name="Han Y."/>
            <person name="Richards S."/>
            <person name="Worley K."/>
            <person name="Muzny D."/>
            <person name="Gibbs R."/>
        </authorList>
    </citation>
    <scope>NUCLEOTIDE SEQUENCE</scope>
    <source>
        <strain evidence="1">Sampled in the wild</strain>
    </source>
</reference>
<dbReference type="EMBL" id="KZ308629">
    <property type="protein sequence ID" value="KAG8232550.1"/>
    <property type="molecule type" value="Genomic_DNA"/>
</dbReference>
<dbReference type="AlphaFoldDB" id="A0A8K0P1Q9"/>
<gene>
    <name evidence="1" type="ORF">J437_LFUL012900</name>
</gene>
<sequence>MPQNNSRKCIYADDLALSTQKQDLNSESAILTSDLSKLNIAVKHEMMKVKDEDWLPIHQDVSSGHLRLKSLMWADVHLNGSINITSEWKK</sequence>
<name>A0A8K0P1Q9_LADFU</name>
<dbReference type="Proteomes" id="UP000792457">
    <property type="component" value="Unassembled WGS sequence"/>
</dbReference>
<evidence type="ECO:0000313" key="1">
    <source>
        <dbReference type="EMBL" id="KAG8232550.1"/>
    </source>
</evidence>
<organism evidence="1 2">
    <name type="scientific">Ladona fulva</name>
    <name type="common">Scarce chaser dragonfly</name>
    <name type="synonym">Libellula fulva</name>
    <dbReference type="NCBI Taxonomy" id="123851"/>
    <lineage>
        <taxon>Eukaryota</taxon>
        <taxon>Metazoa</taxon>
        <taxon>Ecdysozoa</taxon>
        <taxon>Arthropoda</taxon>
        <taxon>Hexapoda</taxon>
        <taxon>Insecta</taxon>
        <taxon>Pterygota</taxon>
        <taxon>Palaeoptera</taxon>
        <taxon>Odonata</taxon>
        <taxon>Epiprocta</taxon>
        <taxon>Anisoptera</taxon>
        <taxon>Libelluloidea</taxon>
        <taxon>Libellulidae</taxon>
        <taxon>Ladona</taxon>
    </lineage>
</organism>
<evidence type="ECO:0000313" key="2">
    <source>
        <dbReference type="Proteomes" id="UP000792457"/>
    </source>
</evidence>
<proteinExistence type="predicted"/>
<keyword evidence="2" id="KW-1185">Reference proteome</keyword>
<protein>
    <submittedName>
        <fullName evidence="1">Uncharacterized protein</fullName>
    </submittedName>
</protein>
<accession>A0A8K0P1Q9</accession>
<comment type="caution">
    <text evidence="1">The sequence shown here is derived from an EMBL/GenBank/DDBJ whole genome shotgun (WGS) entry which is preliminary data.</text>
</comment>
<reference evidence="1" key="2">
    <citation type="submission" date="2017-10" db="EMBL/GenBank/DDBJ databases">
        <title>Ladona fulva Genome sequencing and assembly.</title>
        <authorList>
            <person name="Murali S."/>
            <person name="Richards S."/>
            <person name="Bandaranaike D."/>
            <person name="Bellair M."/>
            <person name="Blankenburg K."/>
            <person name="Chao H."/>
            <person name="Dinh H."/>
            <person name="Doddapaneni H."/>
            <person name="Dugan-Rocha S."/>
            <person name="Elkadiri S."/>
            <person name="Gnanaolivu R."/>
            <person name="Hernandez B."/>
            <person name="Skinner E."/>
            <person name="Javaid M."/>
            <person name="Lee S."/>
            <person name="Li M."/>
            <person name="Ming W."/>
            <person name="Munidasa M."/>
            <person name="Muniz J."/>
            <person name="Nguyen L."/>
            <person name="Hughes D."/>
            <person name="Osuji N."/>
            <person name="Pu L.-L."/>
            <person name="Puazo M."/>
            <person name="Qu C."/>
            <person name="Quiroz J."/>
            <person name="Raj R."/>
            <person name="Weissenberger G."/>
            <person name="Xin Y."/>
            <person name="Zou X."/>
            <person name="Han Y."/>
            <person name="Worley K."/>
            <person name="Muzny D."/>
            <person name="Gibbs R."/>
        </authorList>
    </citation>
    <scope>NUCLEOTIDE SEQUENCE</scope>
    <source>
        <strain evidence="1">Sampled in the wild</strain>
    </source>
</reference>